<feature type="compositionally biased region" description="Low complexity" evidence="1">
    <location>
        <begin position="53"/>
        <end position="62"/>
    </location>
</feature>
<dbReference type="KEGG" id="rha:RHA1_ro08661"/>
<evidence type="ECO:0000256" key="1">
    <source>
        <dbReference type="SAM" id="MobiDB-lite"/>
    </source>
</evidence>
<keyword evidence="2" id="KW-0614">Plasmid</keyword>
<protein>
    <submittedName>
        <fullName evidence="2">Uncharacterized protein</fullName>
    </submittedName>
</protein>
<reference evidence="3" key="1">
    <citation type="journal article" date="2006" name="Proc. Natl. Acad. Sci. U.S.A.">
        <title>The complete genome of Rhodococcus sp. RHA1 provides insights into a catabolic powerhouse.</title>
        <authorList>
            <person name="McLeod M.P."/>
            <person name="Warren R.L."/>
            <person name="Hsiao W.W.L."/>
            <person name="Araki N."/>
            <person name="Myhre M."/>
            <person name="Fernandes C."/>
            <person name="Miyazawa D."/>
            <person name="Wong W."/>
            <person name="Lillquist A.L."/>
            <person name="Wang D."/>
            <person name="Dosanjh M."/>
            <person name="Hara H."/>
            <person name="Petrescu A."/>
            <person name="Morin R.D."/>
            <person name="Yang G."/>
            <person name="Stott J.M."/>
            <person name="Schein J.E."/>
            <person name="Shin H."/>
            <person name="Smailus D."/>
            <person name="Siddiqui A.S."/>
            <person name="Marra M.A."/>
            <person name="Jones S.J.M."/>
            <person name="Holt R."/>
            <person name="Brinkman F.S.L."/>
            <person name="Miyauchi K."/>
            <person name="Fukuda M."/>
            <person name="Davies J.E."/>
            <person name="Mohn W.W."/>
            <person name="Eltis L.D."/>
        </authorList>
    </citation>
    <scope>NUCLEOTIDE SEQUENCE [LARGE SCALE GENOMIC DNA]</scope>
    <source>
        <strain evidence="3">RHA1</strain>
    </source>
</reference>
<evidence type="ECO:0000313" key="3">
    <source>
        <dbReference type="Proteomes" id="UP000008710"/>
    </source>
</evidence>
<organism evidence="2 3">
    <name type="scientific">Rhodococcus jostii (strain RHA1)</name>
    <dbReference type="NCBI Taxonomy" id="101510"/>
    <lineage>
        <taxon>Bacteria</taxon>
        <taxon>Bacillati</taxon>
        <taxon>Actinomycetota</taxon>
        <taxon>Actinomycetes</taxon>
        <taxon>Mycobacteriales</taxon>
        <taxon>Nocardiaceae</taxon>
        <taxon>Rhodococcus</taxon>
    </lineage>
</organism>
<feature type="region of interest" description="Disordered" evidence="1">
    <location>
        <begin position="53"/>
        <end position="95"/>
    </location>
</feature>
<geneLocation type="plasmid" evidence="2 3">
    <name>pRHL1</name>
</geneLocation>
<dbReference type="AlphaFoldDB" id="Q0RYD1"/>
<gene>
    <name evidence="2" type="ordered locus">RHA1_ro08661</name>
</gene>
<dbReference type="Proteomes" id="UP000008710">
    <property type="component" value="Plasmid pRHL1"/>
</dbReference>
<sequence>MSQRAGRAHKASPQRYAAARPPWCPSNSLTESALSFARQFRIGAHRDSNCAAGAAARGQQRGFVRTSRRVRTPENSAIAPWMRDSGDPGVLRGGQDGAVRRGEVAGARASICRLRFSVPVAVEVWRATAAWGQWRRAAGAAVDQGRGVFVR</sequence>
<dbReference type="EMBL" id="CP000432">
    <property type="protein sequence ID" value="ABG99705.1"/>
    <property type="molecule type" value="Genomic_DNA"/>
</dbReference>
<accession>Q0RYD1</accession>
<dbReference type="HOGENOM" id="CLU_1729960_0_0_11"/>
<feature type="region of interest" description="Disordered" evidence="1">
    <location>
        <begin position="1"/>
        <end position="22"/>
    </location>
</feature>
<evidence type="ECO:0000313" key="2">
    <source>
        <dbReference type="EMBL" id="ABG99705.1"/>
    </source>
</evidence>
<feature type="compositionally biased region" description="Basic residues" evidence="1">
    <location>
        <begin position="1"/>
        <end position="12"/>
    </location>
</feature>
<name>Q0RYD1_RHOJR</name>
<proteinExistence type="predicted"/>